<evidence type="ECO:0000313" key="2">
    <source>
        <dbReference type="EMBL" id="KRR25247.1"/>
    </source>
</evidence>
<keyword evidence="1" id="KW-1133">Transmembrane helix</keyword>
<evidence type="ECO:0000256" key="1">
    <source>
        <dbReference type="SAM" id="Phobius"/>
    </source>
</evidence>
<proteinExistence type="predicted"/>
<name>A0A0R3N504_9BRAD</name>
<dbReference type="EMBL" id="LLYB01000057">
    <property type="protein sequence ID" value="KRR25247.1"/>
    <property type="molecule type" value="Genomic_DNA"/>
</dbReference>
<feature type="transmembrane region" description="Helical" evidence="1">
    <location>
        <begin position="74"/>
        <end position="96"/>
    </location>
</feature>
<protein>
    <submittedName>
        <fullName evidence="2">Uncharacterized protein</fullName>
    </submittedName>
</protein>
<dbReference type="AlphaFoldDB" id="A0A0R3N504"/>
<accession>A0A0R3N504</accession>
<sequence>MSVRCIADLLDRLLTCSSDEKPDLCTIAITCTKVRFHHLPAWFLCGSKTQAPFQEDAVGLDASRMAGPVSSTNYFFFLAFFLVTFLAFFAFLAILLSKRFDNGSHKPGIGKCDI</sequence>
<evidence type="ECO:0000313" key="3">
    <source>
        <dbReference type="Proteomes" id="UP000051660"/>
    </source>
</evidence>
<reference evidence="2 3" key="1">
    <citation type="submission" date="2014-03" db="EMBL/GenBank/DDBJ databases">
        <title>Bradyrhizobium valentinum sp. nov., isolated from effective nodules of Lupinus mariae-josephae, a lupine endemic of basic-lime soils in Eastern Spain.</title>
        <authorList>
            <person name="Duran D."/>
            <person name="Rey L."/>
            <person name="Navarro A."/>
            <person name="Busquets A."/>
            <person name="Imperial J."/>
            <person name="Ruiz-Argueso T."/>
        </authorList>
    </citation>
    <scope>NUCLEOTIDE SEQUENCE [LARGE SCALE GENOMIC DNA]</scope>
    <source>
        <strain evidence="2 3">CCBAU 23086</strain>
    </source>
</reference>
<dbReference type="RefSeq" id="WP_057857916.1">
    <property type="nucleotide sequence ID" value="NZ_LLYB01000057.1"/>
</dbReference>
<comment type="caution">
    <text evidence="2">The sequence shown here is derived from an EMBL/GenBank/DDBJ whole genome shotgun (WGS) entry which is preliminary data.</text>
</comment>
<dbReference type="Proteomes" id="UP000051660">
    <property type="component" value="Unassembled WGS sequence"/>
</dbReference>
<organism evidence="2 3">
    <name type="scientific">Bradyrhizobium lablabi</name>
    <dbReference type="NCBI Taxonomy" id="722472"/>
    <lineage>
        <taxon>Bacteria</taxon>
        <taxon>Pseudomonadati</taxon>
        <taxon>Pseudomonadota</taxon>
        <taxon>Alphaproteobacteria</taxon>
        <taxon>Hyphomicrobiales</taxon>
        <taxon>Nitrobacteraceae</taxon>
        <taxon>Bradyrhizobium</taxon>
    </lineage>
</organism>
<gene>
    <name evidence="2" type="ORF">CQ14_09525</name>
</gene>
<keyword evidence="1" id="KW-0812">Transmembrane</keyword>
<keyword evidence="1" id="KW-0472">Membrane</keyword>